<feature type="chain" id="PRO_5022180813" evidence="1">
    <location>
        <begin position="21"/>
        <end position="255"/>
    </location>
</feature>
<dbReference type="Proteomes" id="UP000318833">
    <property type="component" value="Unassembled WGS sequence"/>
</dbReference>
<dbReference type="EMBL" id="VLNR01000002">
    <property type="protein sequence ID" value="TSE11223.1"/>
    <property type="molecule type" value="Genomic_DNA"/>
</dbReference>
<proteinExistence type="predicted"/>
<organism evidence="2 3">
    <name type="scientific">Aquimarina algiphila</name>
    <dbReference type="NCBI Taxonomy" id="2047982"/>
    <lineage>
        <taxon>Bacteria</taxon>
        <taxon>Pseudomonadati</taxon>
        <taxon>Bacteroidota</taxon>
        <taxon>Flavobacteriia</taxon>
        <taxon>Flavobacteriales</taxon>
        <taxon>Flavobacteriaceae</taxon>
        <taxon>Aquimarina</taxon>
    </lineage>
</organism>
<sequence length="255" mass="27872">MIKKIILVLFVTFFNFNSFATPTKIMVRAKAKDAKFIGNSIGGAYIIIRNQRTGEILSQGKTKGGTGDTSLIMKTPRERNINITDDKTSGFLAELDISEPVFVSIEVFAPINKKQATVSGSTTLWIIPGKDILGDGIIIEIPGFVIDILTPRTHQFISLKSIEEKSISIQSNIVMMCGCTISDGGLWDANQIEVKGILKKDGTKIQEIPLKVSSPNLFEGSINVDSTGNYELIVYAYHPKTGNTGVDKVNYIITP</sequence>
<feature type="signal peptide" evidence="1">
    <location>
        <begin position="1"/>
        <end position="20"/>
    </location>
</feature>
<name>A0A554VRE0_9FLAO</name>
<comment type="caution">
    <text evidence="2">The sequence shown here is derived from an EMBL/GenBank/DDBJ whole genome shotgun (WGS) entry which is preliminary data.</text>
</comment>
<reference evidence="2 3" key="1">
    <citation type="submission" date="2019-07" db="EMBL/GenBank/DDBJ databases">
        <title>The draft genome sequence of Aquimarina algiphila M91.</title>
        <authorList>
            <person name="Meng X."/>
        </authorList>
    </citation>
    <scope>NUCLEOTIDE SEQUENCE [LARGE SCALE GENOMIC DNA]</scope>
    <source>
        <strain evidence="2 3">M91</strain>
    </source>
</reference>
<accession>A0A554VRE0</accession>
<evidence type="ECO:0000256" key="1">
    <source>
        <dbReference type="SAM" id="SignalP"/>
    </source>
</evidence>
<evidence type="ECO:0000313" key="2">
    <source>
        <dbReference type="EMBL" id="TSE11223.1"/>
    </source>
</evidence>
<protein>
    <submittedName>
        <fullName evidence="2">Uncharacterized protein</fullName>
    </submittedName>
</protein>
<keyword evidence="1" id="KW-0732">Signal</keyword>
<dbReference type="OrthoDB" id="9770889at2"/>
<keyword evidence="3" id="KW-1185">Reference proteome</keyword>
<gene>
    <name evidence="2" type="ORF">FOF46_00940</name>
</gene>
<evidence type="ECO:0000313" key="3">
    <source>
        <dbReference type="Proteomes" id="UP000318833"/>
    </source>
</evidence>
<dbReference type="AlphaFoldDB" id="A0A554VRE0"/>
<dbReference type="RefSeq" id="WP_109434629.1">
    <property type="nucleotide sequence ID" value="NZ_CANMIK010000032.1"/>
</dbReference>